<sequence>MSTQLLDPMSFPLHGQRLIEASAGTGKTFTIAGLYIRLLLGHGSEDTAHVSPLGVDKILVVTFTEAATQELRDRIRARIHDSRLAFSRGHSEDPVIKPLLDEVQDYSYAERLLLQAERQMDEAAIFTIHGFCQRMLTQNAFESGSLFTNEFITDESALRERAVSDYWRRQFYPLPKSLAGVVRGYWESPLSLLKDISTYLSGPLVTIKAPDMPDNLDDLHQENLARIEEVKRLWLEAAGDLEALISGSGVDKRSYSKKSMPNWLSEVSDWASRITSSYELPKNLERFSASMLAEKTKKGEVPTHPVFDAIDKLVANPPTLKDALTAHAIRQVRVLLAQEKRRFGWLSFDDLLSQLSSALENDSEGVLAERIRTLYPVAMIDEFQDTDHQQYQIFSDIYAEQPECGLFMIGDPKQAIYAFRGADIFTYIHARRQVVDHYNLGINWRSTAGVVEAVNHVFKNAESPFIYNDDIPFTAVAYSPGADERYWEVNGTKQASMTLWLDETADLVSKADYEKQMAHATASNIREVLTKAQEGNVHFCKGDKRKPIHAGDIAVLVRTGSEAAKVKLALARQGIASVYLSNRDSVFSSHLAADVQRLLAAVLTPDSERKLRAALASGLFALTASEIDTLNHDEKAWERAVMEFSTYQTVWFTRGVMPMLRQVMQRRGIAERLLCEDNGERALTDLMHLGELLQQASQTLDSHHALIRWLADHIDNPNGNSEEQQVRLESERDLVQIVTIHKSKGLEYDLVYLPFACNFRPSDRPFFHDEDHTPVLSLTEPDFAIEQADKERLAEDLRLVYVALTRAVYGCFIGLAPLKDGRKSSGDTGLHKSALGYLIQKGEASDAAGLGAEVDSLAAGCDGIEKTEPPRVSDGKLKPELADDDVIEARTFEGRIRRDWRLTSYSGLVKQGHSSALPDLPAFDIDAAEEQHDESDTETDSAPTIFQFPKGARPGTFLHTLFENVEFGQDMFSEEVAEMIRHHLLLENYDESWIPVLQKLLSDVVSQPLNDEGLMLSEVDEPARLTEMEFVMPVERLDSGRVNRLIAEHDPLSGQAGELHFDTASGMLKGFIDLVFCWQGRYYVLDWKSNYLGDSPADYTEEALADAMADHRYDFQYQIYSLALHRFLRQRLTDYSPERHLGGVFYLFVRGIEAGTRHGIFYTSPSLELLDGLDAIFSGEALLSAEGKLSDGESLNGDK</sequence>
<dbReference type="PROSITE" id="PS51198">
    <property type="entry name" value="UVRD_HELICASE_ATP_BIND"/>
    <property type="match status" value="1"/>
</dbReference>
<keyword evidence="7 15" id="KW-0269">Exonuclease</keyword>
<comment type="cofactor">
    <cofactor evidence="15">
        <name>Mg(2+)</name>
        <dbReference type="ChEBI" id="CHEBI:18420"/>
    </cofactor>
    <text evidence="15">Binds 1 Mg(2+) ion per subunit.</text>
</comment>
<feature type="binding site" evidence="15">
    <location>
        <position position="1086"/>
    </location>
    <ligand>
        <name>Mg(2+)</name>
        <dbReference type="ChEBI" id="CHEBI:18420"/>
    </ligand>
</feature>
<evidence type="ECO:0000256" key="10">
    <source>
        <dbReference type="ARBA" id="ARBA00023125"/>
    </source>
</evidence>
<dbReference type="Pfam" id="PF13361">
    <property type="entry name" value="UvrD_C"/>
    <property type="match status" value="1"/>
</dbReference>
<comment type="subunit">
    <text evidence="15">Heterotrimer of RecB, RecC and RecD. All subunits contribute to DNA-binding. Interacts with RecA.</text>
</comment>
<name>A0A128EVA1_9GAMM</name>
<evidence type="ECO:0000259" key="17">
    <source>
        <dbReference type="PROSITE" id="PS51198"/>
    </source>
</evidence>
<proteinExistence type="inferred from homology"/>
<keyword evidence="1 15" id="KW-0540">Nuclease</keyword>
<evidence type="ECO:0000313" key="20">
    <source>
        <dbReference type="Proteomes" id="UP000073601"/>
    </source>
</evidence>
<dbReference type="InterPro" id="IPR014017">
    <property type="entry name" value="DNA_helicase_UvrD-like_C"/>
</dbReference>
<feature type="domain" description="UvrD-like helicase ATP-binding" evidence="17">
    <location>
        <begin position="1"/>
        <end position="447"/>
    </location>
</feature>
<keyword evidence="5 15" id="KW-0378">Hydrolase</keyword>
<dbReference type="EC" id="5.6.2.4" evidence="15"/>
<dbReference type="GO" id="GO:0000724">
    <property type="term" value="P:double-strand break repair via homologous recombination"/>
    <property type="evidence" value="ECO:0007669"/>
    <property type="project" value="UniProtKB-UniRule"/>
</dbReference>
<keyword evidence="3 15" id="KW-0547">Nucleotide-binding</keyword>
<keyword evidence="6 15" id="KW-0347">Helicase</keyword>
<dbReference type="GO" id="GO:0043138">
    <property type="term" value="F:3'-5' DNA helicase activity"/>
    <property type="evidence" value="ECO:0007669"/>
    <property type="project" value="UniProtKB-UniRule"/>
</dbReference>
<dbReference type="GO" id="GO:0009338">
    <property type="term" value="C:exodeoxyribonuclease V complex"/>
    <property type="evidence" value="ECO:0007669"/>
    <property type="project" value="TreeGrafter"/>
</dbReference>
<keyword evidence="8 15" id="KW-0067">ATP-binding</keyword>
<evidence type="ECO:0000256" key="14">
    <source>
        <dbReference type="ARBA" id="ARBA00048988"/>
    </source>
</evidence>
<keyword evidence="20" id="KW-1185">Reference proteome</keyword>
<evidence type="ECO:0000256" key="15">
    <source>
        <dbReference type="HAMAP-Rule" id="MF_01485"/>
    </source>
</evidence>
<dbReference type="PROSITE" id="PS51217">
    <property type="entry name" value="UVRD_HELICASE_CTER"/>
    <property type="match status" value="1"/>
</dbReference>
<feature type="binding site" evidence="15">
    <location>
        <position position="1073"/>
    </location>
    <ligand>
        <name>Mg(2+)</name>
        <dbReference type="ChEBI" id="CHEBI:18420"/>
    </ligand>
</feature>
<dbReference type="RefSeq" id="WP_062705336.1">
    <property type="nucleotide sequence ID" value="NZ_CAWRCI010000002.1"/>
</dbReference>
<dbReference type="InterPro" id="IPR000212">
    <property type="entry name" value="DNA_helicase_UvrD/REP"/>
</dbReference>
<dbReference type="InterPro" id="IPR027417">
    <property type="entry name" value="P-loop_NTPase"/>
</dbReference>
<evidence type="ECO:0000256" key="8">
    <source>
        <dbReference type="ARBA" id="ARBA00022840"/>
    </source>
</evidence>
<dbReference type="PANTHER" id="PTHR11070:SF23">
    <property type="entry name" value="RECBCD ENZYME SUBUNIT RECB"/>
    <property type="match status" value="1"/>
</dbReference>
<dbReference type="InterPro" id="IPR004586">
    <property type="entry name" value="RecB"/>
</dbReference>
<dbReference type="EC" id="3.1.11.5" evidence="15"/>
<dbReference type="SUPFAM" id="SSF52540">
    <property type="entry name" value="P-loop containing nucleoside triphosphate hydrolases"/>
    <property type="match status" value="1"/>
</dbReference>
<dbReference type="GO" id="GO:0000287">
    <property type="term" value="F:magnesium ion binding"/>
    <property type="evidence" value="ECO:0007669"/>
    <property type="project" value="UniProtKB-UniRule"/>
</dbReference>
<comment type="domain">
    <text evidence="15">The N-terminal DNA-binding domain is a ssDNA-dependent ATPase and has ATP-dependent 3'-5' helicase function. This domain interacts with RecC.</text>
</comment>
<dbReference type="InterPro" id="IPR014016">
    <property type="entry name" value="UvrD-like_ATP-bd"/>
</dbReference>
<evidence type="ECO:0000256" key="1">
    <source>
        <dbReference type="ARBA" id="ARBA00022722"/>
    </source>
</evidence>
<evidence type="ECO:0000256" key="5">
    <source>
        <dbReference type="ARBA" id="ARBA00022801"/>
    </source>
</evidence>
<evidence type="ECO:0000256" key="16">
    <source>
        <dbReference type="PROSITE-ProRule" id="PRU00560"/>
    </source>
</evidence>
<dbReference type="GO" id="GO:0008854">
    <property type="term" value="F:exodeoxyribonuclease V activity"/>
    <property type="evidence" value="ECO:0007669"/>
    <property type="project" value="UniProtKB-EC"/>
</dbReference>
<comment type="function">
    <text evidence="15">A helicase/nuclease that prepares dsDNA breaks (DSB) for recombinational DNA repair. Binds to DSBs and unwinds DNA via a highly rapid and processive ATP-dependent bidirectional helicase activity. Unwinds dsDNA until it encounters a Chi (crossover hotspot instigator) sequence from the 3' direction. Cuts ssDNA a few nucleotides 3' to the Chi site. The properties and activities of the enzyme are changed at Chi. The Chi-altered holoenzyme produces a long 3'-ssDNA overhang and facilitates RecA-binding to the ssDNA for homologous DNA recombination and repair. Holoenzyme degrades any linearized DNA that is unable to undergo homologous recombination. In the holoenzyme this subunit contributes ATPase, 3'-5' helicase, exonuclease activity and loads RecA onto ssDNA.</text>
</comment>
<evidence type="ECO:0000256" key="6">
    <source>
        <dbReference type="ARBA" id="ARBA00022806"/>
    </source>
</evidence>
<feature type="binding site" evidence="16">
    <location>
        <begin position="21"/>
        <end position="28"/>
    </location>
    <ligand>
        <name>ATP</name>
        <dbReference type="ChEBI" id="CHEBI:30616"/>
    </ligand>
</feature>
<keyword evidence="11 15" id="KW-0234">DNA repair</keyword>
<protein>
    <recommendedName>
        <fullName evidence="15">RecBCD enzyme subunit RecB</fullName>
        <ecNumber evidence="15">3.1.11.5</ecNumber>
        <ecNumber evidence="15">5.6.2.4</ecNumber>
    </recommendedName>
    <alternativeName>
        <fullName evidence="15">DNA 3'-5' helicase subunit RecB</fullName>
    </alternativeName>
    <alternativeName>
        <fullName evidence="15">Exonuclease V subunit RecB</fullName>
        <shortName evidence="15">ExoV subunit RecB</shortName>
    </alternativeName>
    <alternativeName>
        <fullName evidence="15">Helicase/nuclease RecBCD subunit RecB</fullName>
    </alternativeName>
</protein>
<evidence type="ECO:0000256" key="9">
    <source>
        <dbReference type="ARBA" id="ARBA00022842"/>
    </source>
</evidence>
<gene>
    <name evidence="15 19" type="primary">recB</name>
    <name evidence="19" type="ORF">GMA8713_00446</name>
</gene>
<evidence type="ECO:0000256" key="7">
    <source>
        <dbReference type="ARBA" id="ARBA00022839"/>
    </source>
</evidence>
<evidence type="ECO:0000256" key="13">
    <source>
        <dbReference type="ARBA" id="ARBA00034617"/>
    </source>
</evidence>
<dbReference type="Proteomes" id="UP000073601">
    <property type="component" value="Unassembled WGS sequence"/>
</dbReference>
<dbReference type="OrthoDB" id="9810135at2"/>
<feature type="binding site" evidence="15">
    <location>
        <position position="959"/>
    </location>
    <ligand>
        <name>Mg(2+)</name>
        <dbReference type="ChEBI" id="CHEBI:18420"/>
    </ligand>
</feature>
<comment type="domain">
    <text evidence="15">The C-terminal domain has nuclease activity and interacts with RecD. It interacts with RecA, facilitating its loading onto ssDNA.</text>
</comment>
<keyword evidence="9 15" id="KW-0460">Magnesium</keyword>
<feature type="active site" description="For nuclease activity" evidence="15">
    <location>
        <position position="1086"/>
    </location>
</feature>
<dbReference type="EMBL" id="FIZY01000002">
    <property type="protein sequence ID" value="CZF78095.1"/>
    <property type="molecule type" value="Genomic_DNA"/>
</dbReference>
<dbReference type="GO" id="GO:0005524">
    <property type="term" value="F:ATP binding"/>
    <property type="evidence" value="ECO:0007669"/>
    <property type="project" value="UniProtKB-UniRule"/>
</dbReference>
<feature type="region of interest" description="Nuclease activity, interacts with RecD and RecA" evidence="15">
    <location>
        <begin position="899"/>
        <end position="1199"/>
    </location>
</feature>
<dbReference type="Gene3D" id="3.90.320.10">
    <property type="match status" value="1"/>
</dbReference>
<dbReference type="HAMAP" id="MF_01485">
    <property type="entry name" value="RecB"/>
    <property type="match status" value="1"/>
</dbReference>
<evidence type="ECO:0000256" key="12">
    <source>
        <dbReference type="ARBA" id="ARBA00023235"/>
    </source>
</evidence>
<evidence type="ECO:0000256" key="3">
    <source>
        <dbReference type="ARBA" id="ARBA00022741"/>
    </source>
</evidence>
<comment type="catalytic activity">
    <reaction evidence="13 15">
        <text>Couples ATP hydrolysis with the unwinding of duplex DNA by translocating in the 3'-5' direction.</text>
        <dbReference type="EC" id="5.6.2.4"/>
    </reaction>
</comment>
<dbReference type="NCBIfam" id="TIGR00609">
    <property type="entry name" value="recB"/>
    <property type="match status" value="1"/>
</dbReference>
<keyword evidence="4 15" id="KW-0227">DNA damage</keyword>
<accession>A0A128EVA1</accession>
<keyword evidence="12 15" id="KW-0413">Isomerase</keyword>
<feature type="domain" description="UvrD-like helicase C-terminal" evidence="18">
    <location>
        <begin position="474"/>
        <end position="745"/>
    </location>
</feature>
<evidence type="ECO:0000256" key="4">
    <source>
        <dbReference type="ARBA" id="ARBA00022763"/>
    </source>
</evidence>
<dbReference type="Gene3D" id="3.40.50.300">
    <property type="entry name" value="P-loop containing nucleotide triphosphate hydrolases"/>
    <property type="match status" value="2"/>
</dbReference>
<keyword evidence="2 15" id="KW-0479">Metal-binding</keyword>
<dbReference type="CDD" id="cd22352">
    <property type="entry name" value="RecB_C-like"/>
    <property type="match status" value="1"/>
</dbReference>
<dbReference type="InterPro" id="IPR011604">
    <property type="entry name" value="PDDEXK-like_dom_sf"/>
</dbReference>
<comment type="miscellaneous">
    <text evidence="15">In the RecBCD complex, RecB has a slow 3'-5' helicase, an exonuclease activity and loads RecA onto ssDNA, RecD has a fast 5'-3' helicase activity, while RecC stimulates the ATPase and processivity of the RecB helicase and contributes to recognition of the Chi site.</text>
</comment>
<reference evidence="20" key="1">
    <citation type="submission" date="2016-02" db="EMBL/GenBank/DDBJ databases">
        <authorList>
            <person name="Rodrigo-Torres Lidia"/>
            <person name="Arahal R.David."/>
        </authorList>
    </citation>
    <scope>NUCLEOTIDE SEQUENCE [LARGE SCALE GENOMIC DNA]</scope>
    <source>
        <strain evidence="20">CECT 8713</strain>
    </source>
</reference>
<evidence type="ECO:0000256" key="11">
    <source>
        <dbReference type="ARBA" id="ARBA00023204"/>
    </source>
</evidence>
<dbReference type="GO" id="GO:0003677">
    <property type="term" value="F:DNA binding"/>
    <property type="evidence" value="ECO:0007669"/>
    <property type="project" value="UniProtKB-UniRule"/>
</dbReference>
<dbReference type="Pfam" id="PF00580">
    <property type="entry name" value="UvrD-helicase"/>
    <property type="match status" value="1"/>
</dbReference>
<dbReference type="InterPro" id="IPR011335">
    <property type="entry name" value="Restrct_endonuc-II-like"/>
</dbReference>
<comment type="catalytic activity">
    <reaction evidence="15">
        <text>Exonucleolytic cleavage (in the presence of ATP) in either 5'- to 3'- or 3'- to 5'-direction to yield 5'-phosphooligonucleotides.</text>
        <dbReference type="EC" id="3.1.11.5"/>
    </reaction>
</comment>
<organism evidence="19 20">
    <name type="scientific">Grimontia marina</name>
    <dbReference type="NCBI Taxonomy" id="646534"/>
    <lineage>
        <taxon>Bacteria</taxon>
        <taxon>Pseudomonadati</taxon>
        <taxon>Pseudomonadota</taxon>
        <taxon>Gammaproteobacteria</taxon>
        <taxon>Vibrionales</taxon>
        <taxon>Vibrionaceae</taxon>
        <taxon>Grimontia</taxon>
    </lineage>
</organism>
<comment type="similarity">
    <text evidence="15">Belongs to the helicase family. UvrD subfamily.</text>
</comment>
<dbReference type="GO" id="GO:0016887">
    <property type="term" value="F:ATP hydrolysis activity"/>
    <property type="evidence" value="ECO:0007669"/>
    <property type="project" value="RHEA"/>
</dbReference>
<evidence type="ECO:0000313" key="19">
    <source>
        <dbReference type="EMBL" id="CZF78095.1"/>
    </source>
</evidence>
<keyword evidence="10 15" id="KW-0238">DNA-binding</keyword>
<dbReference type="SUPFAM" id="SSF52980">
    <property type="entry name" value="Restriction endonuclease-like"/>
    <property type="match status" value="1"/>
</dbReference>
<dbReference type="AlphaFoldDB" id="A0A128EVA1"/>
<dbReference type="Gene3D" id="1.10.486.10">
    <property type="entry name" value="PCRA, domain 4"/>
    <property type="match status" value="1"/>
</dbReference>
<comment type="catalytic activity">
    <reaction evidence="14 15">
        <text>ATP + H2O = ADP + phosphate + H(+)</text>
        <dbReference type="Rhea" id="RHEA:13065"/>
        <dbReference type="ChEBI" id="CHEBI:15377"/>
        <dbReference type="ChEBI" id="CHEBI:15378"/>
        <dbReference type="ChEBI" id="CHEBI:30616"/>
        <dbReference type="ChEBI" id="CHEBI:43474"/>
        <dbReference type="ChEBI" id="CHEBI:456216"/>
        <dbReference type="EC" id="5.6.2.4"/>
    </reaction>
</comment>
<evidence type="ECO:0000259" key="18">
    <source>
        <dbReference type="PROSITE" id="PS51217"/>
    </source>
</evidence>
<dbReference type="PANTHER" id="PTHR11070">
    <property type="entry name" value="UVRD / RECB / PCRA DNA HELICASE FAMILY MEMBER"/>
    <property type="match status" value="1"/>
</dbReference>
<dbReference type="GO" id="GO:0005829">
    <property type="term" value="C:cytosol"/>
    <property type="evidence" value="ECO:0007669"/>
    <property type="project" value="TreeGrafter"/>
</dbReference>
<evidence type="ECO:0000256" key="2">
    <source>
        <dbReference type="ARBA" id="ARBA00022723"/>
    </source>
</evidence>
<dbReference type="Gene3D" id="1.10.3170.10">
    <property type="entry name" value="Recbcd, chain B, domain 2"/>
    <property type="match status" value="1"/>
</dbReference>
<feature type="region of interest" description="DNA-binding and helicase activity, interacts with RecC" evidence="15">
    <location>
        <begin position="1"/>
        <end position="878"/>
    </location>
</feature>